<dbReference type="PANTHER" id="PTHR13213:SF2">
    <property type="entry name" value="MYB-BINDING PROTEIN 1A"/>
    <property type="match status" value="1"/>
</dbReference>
<feature type="region of interest" description="Disordered" evidence="3">
    <location>
        <begin position="1006"/>
        <end position="1031"/>
    </location>
</feature>
<feature type="compositionally biased region" description="Basic and acidic residues" evidence="3">
    <location>
        <begin position="94"/>
        <end position="110"/>
    </location>
</feature>
<feature type="compositionally biased region" description="Basic residues" evidence="3">
    <location>
        <begin position="1379"/>
        <end position="1396"/>
    </location>
</feature>
<evidence type="ECO:0008006" key="6">
    <source>
        <dbReference type="Google" id="ProtNLM"/>
    </source>
</evidence>
<keyword evidence="5" id="KW-1185">Reference proteome</keyword>
<gene>
    <name evidence="4" type="ORF">THAOC_20359</name>
</gene>
<dbReference type="Proteomes" id="UP000266841">
    <property type="component" value="Unassembled WGS sequence"/>
</dbReference>
<dbReference type="OMA" id="NWMREPA"/>
<feature type="region of interest" description="Disordered" evidence="3">
    <location>
        <begin position="1"/>
        <end position="20"/>
    </location>
</feature>
<dbReference type="Pfam" id="PF04931">
    <property type="entry name" value="DNA_pol_phi"/>
    <property type="match status" value="1"/>
</dbReference>
<evidence type="ECO:0000256" key="3">
    <source>
        <dbReference type="SAM" id="MobiDB-lite"/>
    </source>
</evidence>
<dbReference type="GO" id="GO:0006355">
    <property type="term" value="P:regulation of DNA-templated transcription"/>
    <property type="evidence" value="ECO:0007669"/>
    <property type="project" value="InterPro"/>
</dbReference>
<accession>K0SEP9</accession>
<dbReference type="GO" id="GO:0003677">
    <property type="term" value="F:DNA binding"/>
    <property type="evidence" value="ECO:0007669"/>
    <property type="project" value="InterPro"/>
</dbReference>
<dbReference type="EMBL" id="AGNL01022927">
    <property type="protein sequence ID" value="EJK59421.1"/>
    <property type="molecule type" value="Genomic_DNA"/>
</dbReference>
<feature type="region of interest" description="Disordered" evidence="3">
    <location>
        <begin position="966"/>
        <end position="985"/>
    </location>
</feature>
<comment type="caution">
    <text evidence="4">The sequence shown here is derived from an EMBL/GenBank/DDBJ whole genome shotgun (WGS) entry which is preliminary data.</text>
</comment>
<evidence type="ECO:0000256" key="1">
    <source>
        <dbReference type="ARBA" id="ARBA00004123"/>
    </source>
</evidence>
<dbReference type="GO" id="GO:0005730">
    <property type="term" value="C:nucleolus"/>
    <property type="evidence" value="ECO:0007669"/>
    <property type="project" value="InterPro"/>
</dbReference>
<organism evidence="4 5">
    <name type="scientific">Thalassiosira oceanica</name>
    <name type="common">Marine diatom</name>
    <dbReference type="NCBI Taxonomy" id="159749"/>
    <lineage>
        <taxon>Eukaryota</taxon>
        <taxon>Sar</taxon>
        <taxon>Stramenopiles</taxon>
        <taxon>Ochrophyta</taxon>
        <taxon>Bacillariophyta</taxon>
        <taxon>Coscinodiscophyceae</taxon>
        <taxon>Thalassiosirophycidae</taxon>
        <taxon>Thalassiosirales</taxon>
        <taxon>Thalassiosiraceae</taxon>
        <taxon>Thalassiosira</taxon>
    </lineage>
</organism>
<keyword evidence="2" id="KW-0539">Nucleus</keyword>
<feature type="compositionally biased region" description="Acidic residues" evidence="3">
    <location>
        <begin position="1014"/>
        <end position="1029"/>
    </location>
</feature>
<feature type="region of interest" description="Disordered" evidence="3">
    <location>
        <begin position="67"/>
        <end position="118"/>
    </location>
</feature>
<evidence type="ECO:0000313" key="5">
    <source>
        <dbReference type="Proteomes" id="UP000266841"/>
    </source>
</evidence>
<feature type="compositionally biased region" description="Acidic residues" evidence="3">
    <location>
        <begin position="968"/>
        <end position="985"/>
    </location>
</feature>
<dbReference type="PANTHER" id="PTHR13213">
    <property type="entry name" value="MYB-BINDING PROTEIN 1A FAMILY MEMBER"/>
    <property type="match status" value="1"/>
</dbReference>
<dbReference type="InterPro" id="IPR007015">
    <property type="entry name" value="DNA_pol_V/MYBBP1A"/>
</dbReference>
<evidence type="ECO:0000256" key="2">
    <source>
        <dbReference type="ARBA" id="ARBA00023242"/>
    </source>
</evidence>
<name>K0SEP9_THAOC</name>
<feature type="non-terminal residue" evidence="4">
    <location>
        <position position="1"/>
    </location>
</feature>
<comment type="subcellular location">
    <subcellularLocation>
        <location evidence="1">Nucleus</location>
    </subcellularLocation>
</comment>
<protein>
    <recommendedName>
        <fullName evidence="6">DNA polymerase V</fullName>
    </recommendedName>
</protein>
<sequence>SRDHSNKCKGGGRRRRASQSVCVKTEQCYHRHQHLRLGEHLETDGEILIEADHRQPKKGNVLVTMARRKPEADSTEEESVHSNSNTMEDTESIDGEKSSEEARAHGRSEPPPKPIPFLDTFYQLSSEESPRERSVAARHLIQHCLLSEQGVNTKDSAYALARLMKGLCTGRAASRQGFASCLSSFLKVMHSLDGTTIDAIVKEDGGDEHDEPAMAIRNKLLAITQYHQSAENEGGAGKSKKNRFGGKLKGIEERDHVFGRLFGILAVVRSGILTADDSSLSVIRGYTQDLIDLYDYKNWMREPAAHGIIELMSSLAAASQDAVAKVTNEVIIPSLLLSPPTDNENADLTDREQLLHVLTPEKIAVAVHLQTDNPKKTKFAYPLDEPLLTSESIPVLASPLSSTATVVYPRCHVVWNVIWTYLTEERDGTREVRSGGEDSIEKIVQHVVVDRLLGKGTETGAPSDERRSLALQITSTLCGASDTKLVISAGLVDTVLCVDVVKSVFMNVLCASGGKGKAKAEVGKEHHLKPLTTQVLDDIITNCCESVDCERRLAFAKAFLNTDGRFDTKTKTYTVASILMLEGGDSDDEKTAAQRASLWGLYVSFLEERIVSAPDLHSSTVYIELLYKLGKRDLAFPSSNQARYVISFFLSGSLFDLSGLSISAGNVKKVSKKSKKKKSKVPTPPRVDPDKLKAGLRIKELLSTNEMSSIPAASRAIMTARFYSLLSDYISAKNAHTRGSGVKGGRSQLTYQTLAEVCGTILHLEESGAKPYIGEGASADATKTSMDLVSKAREIADASSIDGLTGDQKLRAKTDFTSSCASLMMALSLQLMCRRDTGENESDDDDEDNDDEALHDFVSDLFDCIVGLCAVFDGSISSEDDEEKENPLSAISGLIVNILSSPVGGEISGKDQIQASASKLTRETVKLAWSGVLSAMSGICTSASSSNELVNEDFISILIESVCGENIDGGDDEESLDEVDESDDEELGDAFVDASNVGVDLDEVDLSSTNESQESQDEEEENEQEDIDIDQSKLEDMLLEDGDAEMGDDGILEHHAGADKALAKLIKLKQEARKASQAERERVELANRLRCASLLDALFSASVLKSGWLPTEAVLGSLLPILKARKVLAKSAQVSTDANARKVASEKKTLTDRLSSLIKDKLSKYRCTGEDVDLELVLKASSDLYDETVHSLNSAQCSCCSLALVTLVRCIPDVEDCDDVKKIYSDAVSNWSTQKSTKIHSLFFGDLIQRMPSLASCILIEPLTEATRNGISPYIKCESIKLLSAIYKHDVSSEEEHFSVAAKKYSSIFQDEALQGCKTVLNYVKAHHPLTSEELTSLETNLKEILTTMKGGGMKQLVLKLIDTVKGLPRVDGQEAKQKAPKSTKERKKRKKNSKK</sequence>
<dbReference type="eggNOG" id="KOG1926">
    <property type="taxonomic scope" value="Eukaryota"/>
</dbReference>
<dbReference type="OrthoDB" id="342531at2759"/>
<evidence type="ECO:0000313" key="4">
    <source>
        <dbReference type="EMBL" id="EJK59421.1"/>
    </source>
</evidence>
<feature type="region of interest" description="Disordered" evidence="3">
    <location>
        <begin position="1370"/>
        <end position="1396"/>
    </location>
</feature>
<proteinExistence type="predicted"/>
<reference evidence="4 5" key="1">
    <citation type="journal article" date="2012" name="Genome Biol.">
        <title>Genome and low-iron response of an oceanic diatom adapted to chronic iron limitation.</title>
        <authorList>
            <person name="Lommer M."/>
            <person name="Specht M."/>
            <person name="Roy A.S."/>
            <person name="Kraemer L."/>
            <person name="Andreson R."/>
            <person name="Gutowska M.A."/>
            <person name="Wolf J."/>
            <person name="Bergner S.V."/>
            <person name="Schilhabel M.B."/>
            <person name="Klostermeier U.C."/>
            <person name="Beiko R.G."/>
            <person name="Rosenstiel P."/>
            <person name="Hippler M."/>
            <person name="Laroche J."/>
        </authorList>
    </citation>
    <scope>NUCLEOTIDE SEQUENCE [LARGE SCALE GENOMIC DNA]</scope>
    <source>
        <strain evidence="4 5">CCMP1005</strain>
    </source>
</reference>